<keyword evidence="1" id="KW-0732">Signal</keyword>
<evidence type="ECO:0000256" key="1">
    <source>
        <dbReference type="SAM" id="SignalP"/>
    </source>
</evidence>
<dbReference type="RefSeq" id="WP_196262648.1">
    <property type="nucleotide sequence ID" value="NZ_JADQDN010000002.1"/>
</dbReference>
<dbReference type="Proteomes" id="UP000611708">
    <property type="component" value="Unassembled WGS sequence"/>
</dbReference>
<sequence length="115" mass="12397">MNRALIIMFGIAMTATTANAAETTLDVEGECRSIADSDLSGCRCQGLYYTSKFGSEEGAAALHLVGRSYVNEPRIAAASLYDRFGADTLNRVAQRIMTTQDEVMSYCPFSAHAAD</sequence>
<gene>
    <name evidence="2" type="ORF">I2H36_04280</name>
</gene>
<evidence type="ECO:0000313" key="2">
    <source>
        <dbReference type="EMBL" id="MBF9195244.1"/>
    </source>
</evidence>
<dbReference type="EMBL" id="JADQDN010000002">
    <property type="protein sequence ID" value="MBF9195244.1"/>
    <property type="molecule type" value="Genomic_DNA"/>
</dbReference>
<feature type="signal peptide" evidence="1">
    <location>
        <begin position="1"/>
        <end position="20"/>
    </location>
</feature>
<feature type="chain" id="PRO_5045793991" description="Rap1a immunity protein domain-containing protein" evidence="1">
    <location>
        <begin position="21"/>
        <end position="115"/>
    </location>
</feature>
<evidence type="ECO:0008006" key="4">
    <source>
        <dbReference type="Google" id="ProtNLM"/>
    </source>
</evidence>
<accession>A0ABS0HP34</accession>
<comment type="caution">
    <text evidence="2">The sequence shown here is derived from an EMBL/GenBank/DDBJ whole genome shotgun (WGS) entry which is preliminary data.</text>
</comment>
<evidence type="ECO:0000313" key="3">
    <source>
        <dbReference type="Proteomes" id="UP000611708"/>
    </source>
</evidence>
<keyword evidence="3" id="KW-1185">Reference proteome</keyword>
<proteinExistence type="predicted"/>
<protein>
    <recommendedName>
        <fullName evidence="4">Rap1a immunity protein domain-containing protein</fullName>
    </recommendedName>
</protein>
<name>A0ABS0HP34_9HYPH</name>
<reference evidence="2 3" key="1">
    <citation type="submission" date="2020-11" db="EMBL/GenBank/DDBJ databases">
        <authorList>
            <person name="Kim M.K."/>
        </authorList>
    </citation>
    <scope>NUCLEOTIDE SEQUENCE [LARGE SCALE GENOMIC DNA]</scope>
    <source>
        <strain evidence="2 3">BT290</strain>
    </source>
</reference>
<organism evidence="2 3">
    <name type="scientific">Microvirga terrestris</name>
    <dbReference type="NCBI Taxonomy" id="2791024"/>
    <lineage>
        <taxon>Bacteria</taxon>
        <taxon>Pseudomonadati</taxon>
        <taxon>Pseudomonadota</taxon>
        <taxon>Alphaproteobacteria</taxon>
        <taxon>Hyphomicrobiales</taxon>
        <taxon>Methylobacteriaceae</taxon>
        <taxon>Microvirga</taxon>
    </lineage>
</organism>